<accession>D2R613</accession>
<dbReference type="Proteomes" id="UP000001887">
    <property type="component" value="Chromosome"/>
</dbReference>
<dbReference type="STRING" id="530564.Psta_4454"/>
<sequence>MAKKKLPKNILQYLIQEVWQIPSVMRDHSHVDTCNWLDHPAKDGQIRTTCRQCGCFLGYRPRKSAERGWRTISARPPKPSIIFS</sequence>
<protein>
    <submittedName>
        <fullName evidence="1">Uncharacterized protein</fullName>
    </submittedName>
</protein>
<organism evidence="1 2">
    <name type="scientific">Pirellula staleyi (strain ATCC 27377 / DSM 6068 / ICPB 4128)</name>
    <name type="common">Pirella staleyi</name>
    <dbReference type="NCBI Taxonomy" id="530564"/>
    <lineage>
        <taxon>Bacteria</taxon>
        <taxon>Pseudomonadati</taxon>
        <taxon>Planctomycetota</taxon>
        <taxon>Planctomycetia</taxon>
        <taxon>Pirellulales</taxon>
        <taxon>Pirellulaceae</taxon>
        <taxon>Pirellula</taxon>
    </lineage>
</organism>
<proteinExistence type="predicted"/>
<evidence type="ECO:0000313" key="2">
    <source>
        <dbReference type="Proteomes" id="UP000001887"/>
    </source>
</evidence>
<gene>
    <name evidence="1" type="ordered locus">Psta_4454</name>
</gene>
<reference evidence="1 2" key="1">
    <citation type="journal article" date="2009" name="Stand. Genomic Sci.">
        <title>Complete genome sequence of Pirellula staleyi type strain (ATCC 27377).</title>
        <authorList>
            <person name="Clum A."/>
            <person name="Tindall B.J."/>
            <person name="Sikorski J."/>
            <person name="Ivanova N."/>
            <person name="Mavrommatis K."/>
            <person name="Lucas S."/>
            <person name="Glavina del Rio T."/>
            <person name="Nolan M."/>
            <person name="Chen F."/>
            <person name="Tice H."/>
            <person name="Pitluck S."/>
            <person name="Cheng J.F."/>
            <person name="Chertkov O."/>
            <person name="Brettin T."/>
            <person name="Han C."/>
            <person name="Detter J.C."/>
            <person name="Kuske C."/>
            <person name="Bruce D."/>
            <person name="Goodwin L."/>
            <person name="Ovchinikova G."/>
            <person name="Pati A."/>
            <person name="Mikhailova N."/>
            <person name="Chen A."/>
            <person name="Palaniappan K."/>
            <person name="Land M."/>
            <person name="Hauser L."/>
            <person name="Chang Y.J."/>
            <person name="Jeffries C.D."/>
            <person name="Chain P."/>
            <person name="Rohde M."/>
            <person name="Goker M."/>
            <person name="Bristow J."/>
            <person name="Eisen J.A."/>
            <person name="Markowitz V."/>
            <person name="Hugenholtz P."/>
            <person name="Kyrpides N.C."/>
            <person name="Klenk H.P."/>
            <person name="Lapidus A."/>
        </authorList>
    </citation>
    <scope>NUCLEOTIDE SEQUENCE [LARGE SCALE GENOMIC DNA]</scope>
    <source>
        <strain evidence="2">ATCC 27377 / DSM 6068 / ICPB 4128</strain>
    </source>
</reference>
<name>D2R613_PIRSD</name>
<dbReference type="AlphaFoldDB" id="D2R613"/>
<evidence type="ECO:0000313" key="1">
    <source>
        <dbReference type="EMBL" id="ADB19098.1"/>
    </source>
</evidence>
<keyword evidence="2" id="KW-1185">Reference proteome</keyword>
<dbReference type="EMBL" id="CP001848">
    <property type="protein sequence ID" value="ADB19098.1"/>
    <property type="molecule type" value="Genomic_DNA"/>
</dbReference>
<dbReference type="HOGENOM" id="CLU_2524649_0_0_0"/>
<dbReference type="KEGG" id="psl:Psta_4454"/>